<keyword evidence="1" id="KW-0732">Signal</keyword>
<reference evidence="2 3" key="1">
    <citation type="submission" date="2022-11" db="EMBL/GenBank/DDBJ databases">
        <title>Spartinivicinus poritis sp. nov., isolated from scleractinian coral Porites lutea.</title>
        <authorList>
            <person name="Zhang G."/>
            <person name="Cai L."/>
            <person name="Wei Q."/>
        </authorList>
    </citation>
    <scope>NUCLEOTIDE SEQUENCE [LARGE SCALE GENOMIC DNA]</scope>
    <source>
        <strain evidence="2 3">A2-2</strain>
    </source>
</reference>
<dbReference type="RefSeq" id="WP_274690984.1">
    <property type="nucleotide sequence ID" value="NZ_JAPMOU010000039.1"/>
</dbReference>
<evidence type="ECO:0000313" key="2">
    <source>
        <dbReference type="EMBL" id="MDE1464659.1"/>
    </source>
</evidence>
<feature type="chain" id="PRO_5046469119" evidence="1">
    <location>
        <begin position="27"/>
        <end position="69"/>
    </location>
</feature>
<evidence type="ECO:0000256" key="1">
    <source>
        <dbReference type="SAM" id="SignalP"/>
    </source>
</evidence>
<dbReference type="EMBL" id="JAPMOU010000039">
    <property type="protein sequence ID" value="MDE1464659.1"/>
    <property type="molecule type" value="Genomic_DNA"/>
</dbReference>
<accession>A0ABT5UE52</accession>
<dbReference type="Proteomes" id="UP001528823">
    <property type="component" value="Unassembled WGS sequence"/>
</dbReference>
<feature type="signal peptide" evidence="1">
    <location>
        <begin position="1"/>
        <end position="26"/>
    </location>
</feature>
<name>A0ABT5UE52_9GAMM</name>
<evidence type="ECO:0000313" key="3">
    <source>
        <dbReference type="Proteomes" id="UP001528823"/>
    </source>
</evidence>
<protein>
    <submittedName>
        <fullName evidence="2">Uncharacterized protein</fullName>
    </submittedName>
</protein>
<proteinExistence type="predicted"/>
<sequence>MKSIHLKKMPAPAVYLALVIAMPVVADDNASYNPMFDDKKHQIMIHGGKSFRSKDQFENLFFGGIAKNL</sequence>
<comment type="caution">
    <text evidence="2">The sequence shown here is derived from an EMBL/GenBank/DDBJ whole genome shotgun (WGS) entry which is preliminary data.</text>
</comment>
<gene>
    <name evidence="2" type="ORF">ORQ98_22085</name>
</gene>
<keyword evidence="3" id="KW-1185">Reference proteome</keyword>
<organism evidence="2 3">
    <name type="scientific">Spartinivicinus poritis</name>
    <dbReference type="NCBI Taxonomy" id="2994640"/>
    <lineage>
        <taxon>Bacteria</taxon>
        <taxon>Pseudomonadati</taxon>
        <taxon>Pseudomonadota</taxon>
        <taxon>Gammaproteobacteria</taxon>
        <taxon>Oceanospirillales</taxon>
        <taxon>Zooshikellaceae</taxon>
        <taxon>Spartinivicinus</taxon>
    </lineage>
</organism>